<evidence type="ECO:0000256" key="1">
    <source>
        <dbReference type="SAM" id="MobiDB-lite"/>
    </source>
</evidence>
<keyword evidence="2" id="KW-1133">Transmembrane helix</keyword>
<gene>
    <name evidence="3" type="ORF">CcrPW_gp142</name>
</gene>
<feature type="transmembrane region" description="Helical" evidence="2">
    <location>
        <begin position="40"/>
        <end position="64"/>
    </location>
</feature>
<sequence>MQMPAMPNMAQAQGFAQRFANWAGSTVKTLCDRPDHLQRLAIIGAGMVVQLTMWAVILIVWLGYDRTPELQSQSLNFMGWALMGSMALWGLVVVTLLGTIKGLSIAGPGGFGINLLTTADDPDVDPNTPRGHDHGGWRGGGGGPPADGGKQIQVTE</sequence>
<dbReference type="Proteomes" id="UP000259026">
    <property type="component" value="Segment"/>
</dbReference>
<evidence type="ECO:0000313" key="4">
    <source>
        <dbReference type="Proteomes" id="UP000259026"/>
    </source>
</evidence>
<feature type="transmembrane region" description="Helical" evidence="2">
    <location>
        <begin position="76"/>
        <end position="97"/>
    </location>
</feature>
<evidence type="ECO:0000313" key="3">
    <source>
        <dbReference type="EMBL" id="AXQ68681.1"/>
    </source>
</evidence>
<proteinExistence type="predicted"/>
<protein>
    <submittedName>
        <fullName evidence="3">Uncharacterized protein</fullName>
    </submittedName>
</protein>
<keyword evidence="2" id="KW-0812">Transmembrane</keyword>
<dbReference type="EMBL" id="MH588545">
    <property type="protein sequence ID" value="AXQ68681.1"/>
    <property type="molecule type" value="Genomic_DNA"/>
</dbReference>
<accession>A0A385E9W9</accession>
<name>A0A385E9W9_9CAUD</name>
<reference evidence="3 4" key="2">
    <citation type="submission" date="2018-09" db="EMBL/GenBank/DDBJ databases">
        <title>Giant CbK-like Caulobacter bacteriophages have genetically divergent genomes.</title>
        <authorList>
            <person name="Wilson K."/>
            <person name="Ely B."/>
        </authorList>
    </citation>
    <scope>NUCLEOTIDE SEQUENCE [LARGE SCALE GENOMIC DNA]</scope>
</reference>
<evidence type="ECO:0000256" key="2">
    <source>
        <dbReference type="SAM" id="Phobius"/>
    </source>
</evidence>
<keyword evidence="2" id="KW-0472">Membrane</keyword>
<feature type="compositionally biased region" description="Gly residues" evidence="1">
    <location>
        <begin position="137"/>
        <end position="146"/>
    </location>
</feature>
<feature type="region of interest" description="Disordered" evidence="1">
    <location>
        <begin position="122"/>
        <end position="156"/>
    </location>
</feature>
<keyword evidence="4" id="KW-1185">Reference proteome</keyword>
<reference evidence="4" key="1">
    <citation type="submission" date="2018-07" db="EMBL/GenBank/DDBJ databases">
        <title>Giant CbK-like Caulobacter bacteriophages have genetically divergent genomes.</title>
        <authorList>
            <person name="Wilson K.M."/>
            <person name="Ely B."/>
        </authorList>
    </citation>
    <scope>NUCLEOTIDE SEQUENCE [LARGE SCALE GENOMIC DNA]</scope>
</reference>
<organism evidence="3 4">
    <name type="scientific">Caulobacter phage CcrPW</name>
    <dbReference type="NCBI Taxonomy" id="2283271"/>
    <lineage>
        <taxon>Viruses</taxon>
        <taxon>Duplodnaviria</taxon>
        <taxon>Heunggongvirae</taxon>
        <taxon>Uroviricota</taxon>
        <taxon>Caudoviricetes</taxon>
        <taxon>Jeanschmidtviridae</taxon>
        <taxon>Colossusvirus</taxon>
        <taxon>Colossusvirus PW</taxon>
    </lineage>
</organism>